<feature type="domain" description="Arabidopsis retrotransposon Orf1 C-terminal" evidence="2">
    <location>
        <begin position="314"/>
        <end position="531"/>
    </location>
</feature>
<feature type="region of interest" description="Disordered" evidence="1">
    <location>
        <begin position="544"/>
        <end position="597"/>
    </location>
</feature>
<feature type="compositionally biased region" description="Basic and acidic residues" evidence="1">
    <location>
        <begin position="568"/>
        <end position="589"/>
    </location>
</feature>
<accession>A0A8T1XBB8</accession>
<sequence>MVSNARTSTEQPSWIKDTIWKVMVDYWEIEEAIQRSCTYSKFRMSDRGGLGPHIHLSGLKSYQQIQDEMEEELGRPVCIGEVFIKTHTKKDDGASQPRELTADECTTIFLQTIEKDSRGSLYGVGSMKGILVNGKRNQPGDSSSFMAMQEQLKEAHRKIEEEAQYNAQREAELSKEAAKQKDRLEHLSLVEKYLRQTDPAFQNFMESRSTSTTTESVSSDLPLVLVVHEFHGTRYPHSQTMNELDITEDVEYLFEKSGLLGLMTNPHSAYKTKALQFLASLEVELFQGLSSHEAREEGLRGIDVKPKFKKEELSDLWKVMANVLHAREKTGLINNGEIEVQDIALKDLLVYTKNKVPMKGDTNDASPSMRLMNHLCSFRKWALANKHKRTISIGAVITPILMACGVPLQSTSFAPRWIDSPHLRWALFIEHQSHEGMHILKFQHKTEMDARLLLPSQELTTITVRGNIDFNPPNEEHFFMDRAPPTREALENEERAENEEVEEMDWENYNASRFHFWEPKPPPRAIAAIQAVVSCSSSGATMVRENRPEEVVQEGTKFHRQGSLPMSNERRSLDQGTQRDIEQSVEHDPWAQNEQSVEQYQWVQDGQYSGMNWDAYHSINEQEPTSDN</sequence>
<reference evidence="3 4" key="1">
    <citation type="submission" date="2020-12" db="EMBL/GenBank/DDBJ databases">
        <title>Concerted genomic and epigenomic changes stabilize Arabidopsis allopolyploids.</title>
        <authorList>
            <person name="Chen Z."/>
        </authorList>
    </citation>
    <scope>NUCLEOTIDE SEQUENCE [LARGE SCALE GENOMIC DNA]</scope>
    <source>
        <strain evidence="3">As9502</strain>
        <tissue evidence="3">Leaf</tissue>
    </source>
</reference>
<proteinExistence type="predicted"/>
<dbReference type="InterPro" id="IPR004312">
    <property type="entry name" value="ATHILA_Orf1_C"/>
</dbReference>
<gene>
    <name evidence="3" type="ORF">ISN44_Un110g000020</name>
</gene>
<evidence type="ECO:0000256" key="1">
    <source>
        <dbReference type="SAM" id="MobiDB-lite"/>
    </source>
</evidence>
<keyword evidence="4" id="KW-1185">Reference proteome</keyword>
<dbReference type="Proteomes" id="UP000694251">
    <property type="component" value="Unassembled WGS sequence"/>
</dbReference>
<dbReference type="OrthoDB" id="1105011at2759"/>
<dbReference type="EMBL" id="JAEFBJ010000110">
    <property type="protein sequence ID" value="KAG7530092.1"/>
    <property type="molecule type" value="Genomic_DNA"/>
</dbReference>
<protein>
    <recommendedName>
        <fullName evidence="2">Arabidopsis retrotransposon Orf1 C-terminal domain-containing protein</fullName>
    </recommendedName>
</protein>
<dbReference type="Pfam" id="PF03004">
    <property type="entry name" value="Transposase_24"/>
    <property type="match status" value="1"/>
</dbReference>
<evidence type="ECO:0000313" key="3">
    <source>
        <dbReference type="EMBL" id="KAG7530092.1"/>
    </source>
</evidence>
<dbReference type="Pfam" id="PF03078">
    <property type="entry name" value="ATHILA"/>
    <property type="match status" value="2"/>
</dbReference>
<organism evidence="3 4">
    <name type="scientific">Arabidopsis suecica</name>
    <name type="common">Swedish thale-cress</name>
    <name type="synonym">Cardaminopsis suecica</name>
    <dbReference type="NCBI Taxonomy" id="45249"/>
    <lineage>
        <taxon>Eukaryota</taxon>
        <taxon>Viridiplantae</taxon>
        <taxon>Streptophyta</taxon>
        <taxon>Embryophyta</taxon>
        <taxon>Tracheophyta</taxon>
        <taxon>Spermatophyta</taxon>
        <taxon>Magnoliopsida</taxon>
        <taxon>eudicotyledons</taxon>
        <taxon>Gunneridae</taxon>
        <taxon>Pentapetalae</taxon>
        <taxon>rosids</taxon>
        <taxon>malvids</taxon>
        <taxon>Brassicales</taxon>
        <taxon>Brassicaceae</taxon>
        <taxon>Camelineae</taxon>
        <taxon>Arabidopsis</taxon>
    </lineage>
</organism>
<evidence type="ECO:0000313" key="4">
    <source>
        <dbReference type="Proteomes" id="UP000694251"/>
    </source>
</evidence>
<name>A0A8T1XBB8_ARASU</name>
<dbReference type="InterPro" id="IPR004252">
    <property type="entry name" value="Probable_transposase_24"/>
</dbReference>
<feature type="domain" description="Arabidopsis retrotransposon Orf1 C-terminal" evidence="2">
    <location>
        <begin position="215"/>
        <end position="299"/>
    </location>
</feature>
<comment type="caution">
    <text evidence="3">The sequence shown here is derived from an EMBL/GenBank/DDBJ whole genome shotgun (WGS) entry which is preliminary data.</text>
</comment>
<dbReference type="AlphaFoldDB" id="A0A8T1XBB8"/>
<evidence type="ECO:0000259" key="2">
    <source>
        <dbReference type="Pfam" id="PF03078"/>
    </source>
</evidence>